<organism evidence="2 3">
    <name type="scientific">Megaselia scalaris</name>
    <name type="common">Humpbacked fly</name>
    <name type="synonym">Phora scalaris</name>
    <dbReference type="NCBI Taxonomy" id="36166"/>
    <lineage>
        <taxon>Eukaryota</taxon>
        <taxon>Metazoa</taxon>
        <taxon>Ecdysozoa</taxon>
        <taxon>Arthropoda</taxon>
        <taxon>Hexapoda</taxon>
        <taxon>Insecta</taxon>
        <taxon>Pterygota</taxon>
        <taxon>Neoptera</taxon>
        <taxon>Endopterygota</taxon>
        <taxon>Diptera</taxon>
        <taxon>Brachycera</taxon>
        <taxon>Muscomorpha</taxon>
        <taxon>Platypezoidea</taxon>
        <taxon>Phoridae</taxon>
        <taxon>Megaseliini</taxon>
        <taxon>Megaselia</taxon>
    </lineage>
</organism>
<keyword evidence="1" id="KW-0812">Transmembrane</keyword>
<keyword evidence="1" id="KW-1133">Transmembrane helix</keyword>
<keyword evidence="1" id="KW-0472">Membrane</keyword>
<name>T1GKU0_MEGSC</name>
<dbReference type="AlphaFoldDB" id="T1GKU0"/>
<accession>T1GKU0</accession>
<protein>
    <submittedName>
        <fullName evidence="2">Uncharacterized protein</fullName>
    </submittedName>
</protein>
<proteinExistence type="predicted"/>
<reference evidence="3" key="1">
    <citation type="submission" date="2013-02" db="EMBL/GenBank/DDBJ databases">
        <authorList>
            <person name="Hughes D."/>
        </authorList>
    </citation>
    <scope>NUCLEOTIDE SEQUENCE</scope>
    <source>
        <strain>Durham</strain>
        <strain evidence="3">NC isolate 2 -- Noor lab</strain>
    </source>
</reference>
<sequence length="134" mass="15751">MENKQNLFSKTNLENLSELNEVAAYIGYRSITRSKFDYPWSVTRECFMLPVLDEILPHEFLRKSFTRNLWIFLLFFVLYLSFILRACILSDFSKSRTVHSSGRSGLKVLLSKKILFDGLRILISRYCFDLFTTG</sequence>
<keyword evidence="3" id="KW-1185">Reference proteome</keyword>
<dbReference type="EnsemblMetazoa" id="MESCA004120-RA">
    <property type="protein sequence ID" value="MESCA004120-PA"/>
    <property type="gene ID" value="MESCA004120"/>
</dbReference>
<dbReference type="EMBL" id="CAQQ02195828">
    <property type="status" value="NOT_ANNOTATED_CDS"/>
    <property type="molecule type" value="Genomic_DNA"/>
</dbReference>
<dbReference type="EMBL" id="CAQQ02195829">
    <property type="status" value="NOT_ANNOTATED_CDS"/>
    <property type="molecule type" value="Genomic_DNA"/>
</dbReference>
<dbReference type="Proteomes" id="UP000015102">
    <property type="component" value="Unassembled WGS sequence"/>
</dbReference>
<evidence type="ECO:0000313" key="2">
    <source>
        <dbReference type="EnsemblMetazoa" id="MESCA004120-PA"/>
    </source>
</evidence>
<reference evidence="2" key="2">
    <citation type="submission" date="2015-06" db="UniProtKB">
        <authorList>
            <consortium name="EnsemblMetazoa"/>
        </authorList>
    </citation>
    <scope>IDENTIFICATION</scope>
</reference>
<feature type="transmembrane region" description="Helical" evidence="1">
    <location>
        <begin position="69"/>
        <end position="88"/>
    </location>
</feature>
<evidence type="ECO:0000313" key="3">
    <source>
        <dbReference type="Proteomes" id="UP000015102"/>
    </source>
</evidence>
<evidence type="ECO:0000256" key="1">
    <source>
        <dbReference type="SAM" id="Phobius"/>
    </source>
</evidence>
<dbReference type="HOGENOM" id="CLU_1898637_0_0_1"/>